<name>A0A2K9YE51_CLAUC</name>
<organism evidence="2">
    <name type="scientific">Cladonia uncialis subsp. uncialis</name>
    <dbReference type="NCBI Taxonomy" id="180999"/>
    <lineage>
        <taxon>Eukaryota</taxon>
        <taxon>Fungi</taxon>
        <taxon>Dikarya</taxon>
        <taxon>Ascomycota</taxon>
        <taxon>Pezizomycotina</taxon>
        <taxon>Lecanoromycetes</taxon>
        <taxon>OSLEUM clade</taxon>
        <taxon>Lecanoromycetidae</taxon>
        <taxon>Lecanorales</taxon>
        <taxon>Lecanorineae</taxon>
        <taxon>Cladoniaceae</taxon>
        <taxon>Cladonia</taxon>
    </lineage>
</organism>
<dbReference type="EMBL" id="MG777492">
    <property type="protein sequence ID" value="AUW31131.1"/>
    <property type="molecule type" value="Genomic_DNA"/>
</dbReference>
<accession>A0A2K9YE51</accession>
<dbReference type="AlphaFoldDB" id="A0A2K9YE51"/>
<dbReference type="PANTHER" id="PTHR33840">
    <property type="match status" value="1"/>
</dbReference>
<proteinExistence type="predicted"/>
<dbReference type="Pfam" id="PF09994">
    <property type="entry name" value="T6SS_Tle1-like_cat"/>
    <property type="match status" value="1"/>
</dbReference>
<feature type="domain" description="T6SS Phospholipase effector Tle1-like catalytic" evidence="1">
    <location>
        <begin position="23"/>
        <end position="81"/>
    </location>
</feature>
<dbReference type="PANTHER" id="PTHR33840:SF1">
    <property type="entry name" value="TLE1 PHOSPHOLIPASE DOMAIN-CONTAINING PROTEIN"/>
    <property type="match status" value="1"/>
</dbReference>
<evidence type="ECO:0000313" key="2">
    <source>
        <dbReference type="EMBL" id="AUW31131.1"/>
    </source>
</evidence>
<dbReference type="InterPro" id="IPR018712">
    <property type="entry name" value="Tle1-like_cat"/>
</dbReference>
<sequence>MAEQQHGFQPQPGGAWGPKPVRKRLIVCCDGTWQAANHATHEIPSNVAKLSRATSKTYTDENGLAAPQIVFYDASVATANWISRIIARRKAEKDLIDNDMVTISEGDNEYSPYKVRKGAGAEWLSYCHKPVDIKIVGVFDTVGSVGFPEN</sequence>
<reference evidence="2" key="1">
    <citation type="submission" date="2017-12" db="EMBL/GenBank/DDBJ databases">
        <title>Genome Sequencing Reveals a Rich Biosynthetic Potential.</title>
        <authorList>
            <person name="Bertrand R.L."/>
            <person name="Abdel-Hameed M.E."/>
            <person name="Sorensen J.L."/>
        </authorList>
    </citation>
    <scope>NUCLEOTIDE SEQUENCE</scope>
</reference>
<protein>
    <recommendedName>
        <fullName evidence="1">T6SS Phospholipase effector Tle1-like catalytic domain-containing protein</fullName>
    </recommendedName>
</protein>
<evidence type="ECO:0000259" key="1">
    <source>
        <dbReference type="Pfam" id="PF09994"/>
    </source>
</evidence>